<keyword evidence="5" id="KW-0547">Nucleotide-binding</keyword>
<keyword evidence="12" id="KW-1185">Reference proteome</keyword>
<keyword evidence="9 10" id="KW-0472">Membrane</keyword>
<keyword evidence="6" id="KW-0378">Hydrolase</keyword>
<sequence>MWTQRDQVQAYQFLRRRLVSALVAADANHPVSPSRRLILSSILGLAAVVLVAGGFGVYGLLKPGAGADWRKTGQVVLATDTGASYVLGADGRLHPMRNYASARLLAGGNGSATVSVPSSALHDAPRGATLGIAGAPEALPAAKQLLTGPWTVCAQRPSGGPAAATPTTTVLVGARAAGSTVPANRGLVVADPNGTRYLVVAATRYRVASDRALVAIGFDSVDPVPVPASFVDALPVGPDLVADTVPHTGATGVPVGGKDRLVGQVLRAATVGSQSYRYYVVRSDGLVAVTETQAALLLGAPGERAAYGGAAPRLVDVAGADVADAKRARTDPADFPARLPHPVTGADRLSVCATAPDGTPSTLLLAARPAPDGAKPVPVSGRTERVANEIYLPPGRAALVSAGSVYLITDQGERFRVADAASLAALGYGSVRPTPVPAGLLALFPSGPTLSTAAAASTG</sequence>
<keyword evidence="7" id="KW-0067">ATP-binding</keyword>
<dbReference type="Gene3D" id="3.30.2390.20">
    <property type="entry name" value="Type VII secretion system EccB, repeat 1 domain"/>
    <property type="match status" value="1"/>
</dbReference>
<keyword evidence="4 10" id="KW-0812">Transmembrane</keyword>
<dbReference type="NCBIfam" id="TIGR03919">
    <property type="entry name" value="T7SS_EccB"/>
    <property type="match status" value="1"/>
</dbReference>
<reference evidence="11 12" key="1">
    <citation type="submission" date="2020-08" db="EMBL/GenBank/DDBJ databases">
        <title>Whole genome shotgun sequence of Actinocatenispora thailandica NBRC 105041.</title>
        <authorList>
            <person name="Komaki H."/>
            <person name="Tamura T."/>
        </authorList>
    </citation>
    <scope>NUCLEOTIDE SEQUENCE [LARGE SCALE GENOMIC DNA]</scope>
    <source>
        <strain evidence="11 12">NBRC 105041</strain>
    </source>
</reference>
<keyword evidence="8 10" id="KW-1133">Transmembrane helix</keyword>
<dbReference type="PANTHER" id="PTHR40765:SF2">
    <property type="entry name" value="ESX-2 SECRETION SYSTEM ATPASE ECCB2"/>
    <property type="match status" value="1"/>
</dbReference>
<dbReference type="AlphaFoldDB" id="A0A7R7DLM1"/>
<dbReference type="RefSeq" id="WP_203960491.1">
    <property type="nucleotide sequence ID" value="NZ_AP023355.1"/>
</dbReference>
<name>A0A7R7DLM1_9ACTN</name>
<evidence type="ECO:0000256" key="1">
    <source>
        <dbReference type="ARBA" id="ARBA00004162"/>
    </source>
</evidence>
<protein>
    <submittedName>
        <fullName evidence="11">Type VII secretion protein EccB</fullName>
    </submittedName>
</protein>
<comment type="subcellular location">
    <subcellularLocation>
        <location evidence="1">Cell membrane</location>
        <topology evidence="1">Single-pass membrane protein</topology>
    </subcellularLocation>
</comment>
<comment type="similarity">
    <text evidence="2">Belongs to the EccB family.</text>
</comment>
<dbReference type="PANTHER" id="PTHR40765">
    <property type="entry name" value="ESX-2 SECRETION SYSTEM ATPASE ECCB2"/>
    <property type="match status" value="1"/>
</dbReference>
<evidence type="ECO:0000256" key="7">
    <source>
        <dbReference type="ARBA" id="ARBA00022840"/>
    </source>
</evidence>
<evidence type="ECO:0000256" key="5">
    <source>
        <dbReference type="ARBA" id="ARBA00022741"/>
    </source>
</evidence>
<proteinExistence type="inferred from homology"/>
<dbReference type="Proteomes" id="UP000611640">
    <property type="component" value="Chromosome"/>
</dbReference>
<evidence type="ECO:0000256" key="2">
    <source>
        <dbReference type="ARBA" id="ARBA00008149"/>
    </source>
</evidence>
<gene>
    <name evidence="11" type="ORF">Athai_11350</name>
</gene>
<dbReference type="EMBL" id="AP023355">
    <property type="protein sequence ID" value="BCJ33632.1"/>
    <property type="molecule type" value="Genomic_DNA"/>
</dbReference>
<accession>A0A7R7DLM1</accession>
<evidence type="ECO:0000256" key="10">
    <source>
        <dbReference type="SAM" id="Phobius"/>
    </source>
</evidence>
<evidence type="ECO:0000256" key="3">
    <source>
        <dbReference type="ARBA" id="ARBA00022475"/>
    </source>
</evidence>
<dbReference type="GO" id="GO:0005524">
    <property type="term" value="F:ATP binding"/>
    <property type="evidence" value="ECO:0007669"/>
    <property type="project" value="UniProtKB-KW"/>
</dbReference>
<dbReference type="GO" id="GO:0005576">
    <property type="term" value="C:extracellular region"/>
    <property type="evidence" value="ECO:0007669"/>
    <property type="project" value="TreeGrafter"/>
</dbReference>
<dbReference type="Pfam" id="PF05108">
    <property type="entry name" value="T7SS_ESX1_EccB"/>
    <property type="match status" value="1"/>
</dbReference>
<feature type="transmembrane region" description="Helical" evidence="10">
    <location>
        <begin position="37"/>
        <end position="61"/>
    </location>
</feature>
<dbReference type="GO" id="GO:0005886">
    <property type="term" value="C:plasma membrane"/>
    <property type="evidence" value="ECO:0007669"/>
    <property type="project" value="UniProtKB-SubCell"/>
</dbReference>
<dbReference type="InterPro" id="IPR007795">
    <property type="entry name" value="T7SS_EccB"/>
</dbReference>
<organism evidence="11 12">
    <name type="scientific">Actinocatenispora thailandica</name>
    <dbReference type="NCBI Taxonomy" id="227318"/>
    <lineage>
        <taxon>Bacteria</taxon>
        <taxon>Bacillati</taxon>
        <taxon>Actinomycetota</taxon>
        <taxon>Actinomycetes</taxon>
        <taxon>Micromonosporales</taxon>
        <taxon>Micromonosporaceae</taxon>
        <taxon>Actinocatenispora</taxon>
    </lineage>
</organism>
<dbReference type="GO" id="GO:0016787">
    <property type="term" value="F:hydrolase activity"/>
    <property type="evidence" value="ECO:0007669"/>
    <property type="project" value="UniProtKB-KW"/>
</dbReference>
<evidence type="ECO:0000313" key="11">
    <source>
        <dbReference type="EMBL" id="BCJ33632.1"/>
    </source>
</evidence>
<evidence type="ECO:0000256" key="6">
    <source>
        <dbReference type="ARBA" id="ARBA00022801"/>
    </source>
</evidence>
<evidence type="ECO:0000256" key="8">
    <source>
        <dbReference type="ARBA" id="ARBA00022989"/>
    </source>
</evidence>
<evidence type="ECO:0000256" key="9">
    <source>
        <dbReference type="ARBA" id="ARBA00023136"/>
    </source>
</evidence>
<evidence type="ECO:0000256" key="4">
    <source>
        <dbReference type="ARBA" id="ARBA00022692"/>
    </source>
</evidence>
<evidence type="ECO:0000313" key="12">
    <source>
        <dbReference type="Proteomes" id="UP000611640"/>
    </source>
</evidence>
<dbReference type="Gene3D" id="2.40.50.910">
    <property type="entry name" value="Type VII secretion system EccB, repeat 3 domain"/>
    <property type="match status" value="1"/>
</dbReference>
<dbReference type="InterPro" id="IPR044857">
    <property type="entry name" value="T7SS_EccB_R1"/>
</dbReference>
<dbReference type="InterPro" id="IPR042485">
    <property type="entry name" value="T7SS_EccB_R3"/>
</dbReference>
<keyword evidence="3" id="KW-1003">Cell membrane</keyword>
<dbReference type="KEGG" id="atl:Athai_11350"/>